<dbReference type="GO" id="GO:0030554">
    <property type="term" value="F:adenyl nucleotide binding"/>
    <property type="evidence" value="ECO:0007669"/>
    <property type="project" value="UniProtKB-ARBA"/>
</dbReference>
<dbReference type="Pfam" id="PF08240">
    <property type="entry name" value="ADH_N"/>
    <property type="match status" value="1"/>
</dbReference>
<evidence type="ECO:0000313" key="2">
    <source>
        <dbReference type="EMBL" id="GAA5060174.1"/>
    </source>
</evidence>
<dbReference type="GO" id="GO:0044281">
    <property type="term" value="P:small molecule metabolic process"/>
    <property type="evidence" value="ECO:0007669"/>
    <property type="project" value="UniProtKB-ARBA"/>
</dbReference>
<reference evidence="2 3" key="1">
    <citation type="journal article" date="2019" name="Int. J. Syst. Evol. Microbiol.">
        <title>The Global Catalogue of Microorganisms (GCM) 10K type strain sequencing project: providing services to taxonomists for standard genome sequencing and annotation.</title>
        <authorList>
            <consortium name="The Broad Institute Genomics Platform"/>
            <consortium name="The Broad Institute Genome Sequencing Center for Infectious Disease"/>
            <person name="Wu L."/>
            <person name="Ma J."/>
        </authorList>
    </citation>
    <scope>NUCLEOTIDE SEQUENCE [LARGE SCALE GENOMIC DNA]</scope>
    <source>
        <strain evidence="2 3">JCM 17504</strain>
    </source>
</reference>
<dbReference type="InterPro" id="IPR011032">
    <property type="entry name" value="GroES-like_sf"/>
</dbReference>
<dbReference type="Proteomes" id="UP001501729">
    <property type="component" value="Unassembled WGS sequence"/>
</dbReference>
<dbReference type="InterPro" id="IPR050700">
    <property type="entry name" value="YIM1/Zinc_Alcohol_DH_Fams"/>
</dbReference>
<dbReference type="SUPFAM" id="SSF51735">
    <property type="entry name" value="NAD(P)-binding Rossmann-fold domains"/>
    <property type="match status" value="1"/>
</dbReference>
<accession>A0AAV3UPA6</accession>
<dbReference type="InterPro" id="IPR036291">
    <property type="entry name" value="NAD(P)-bd_dom_sf"/>
</dbReference>
<dbReference type="GO" id="GO:0016616">
    <property type="term" value="F:oxidoreductase activity, acting on the CH-OH group of donors, NAD or NADP as acceptor"/>
    <property type="evidence" value="ECO:0007669"/>
    <property type="project" value="UniProtKB-ARBA"/>
</dbReference>
<keyword evidence="3" id="KW-1185">Reference proteome</keyword>
<comment type="caution">
    <text evidence="2">The sequence shown here is derived from an EMBL/GenBank/DDBJ whole genome shotgun (WGS) entry which is preliminary data.</text>
</comment>
<dbReference type="Pfam" id="PF13602">
    <property type="entry name" value="ADH_zinc_N_2"/>
    <property type="match status" value="1"/>
</dbReference>
<organism evidence="2 3">
    <name type="scientific">Haladaptatus pallidirubidus</name>
    <dbReference type="NCBI Taxonomy" id="1008152"/>
    <lineage>
        <taxon>Archaea</taxon>
        <taxon>Methanobacteriati</taxon>
        <taxon>Methanobacteriota</taxon>
        <taxon>Stenosarchaea group</taxon>
        <taxon>Halobacteria</taxon>
        <taxon>Halobacteriales</taxon>
        <taxon>Haladaptataceae</taxon>
        <taxon>Haladaptatus</taxon>
    </lineage>
</organism>
<sequence length="329" mass="34958">MDTIYTPVAVILLGMDAMVIADFGGTDVFEHRDVEKPSPGPTEVLVRVHASSVNPVDYKIRQAGSWAGISPPTVIGYDVSGVVEAVGEAVMDFEPGDEVFYTPEIFGKQGSYAEYHVADESIVAQKPTNLSHTEAAALPLAGGTAWEAIITRGNVAAGETALIHGTGGVGAHAVQIAHAAGAQVIATASPEMVEQTENIGATRAIDYKSEEFADVIESEFDEPVDLVFDTVGGDTLVESTGITKPHGRLVTILEPEGEWGNAYQKNLTIEMLFLERSRRPLEGLRQLAERGQLEPVIDSVLPLEEVAKAHEMIEGSGLTGKVVLDIAGD</sequence>
<dbReference type="AlphaFoldDB" id="A0AAV3UPA6"/>
<dbReference type="InterPro" id="IPR020843">
    <property type="entry name" value="ER"/>
</dbReference>
<dbReference type="Gene3D" id="3.40.50.720">
    <property type="entry name" value="NAD(P)-binding Rossmann-like Domain"/>
    <property type="match status" value="1"/>
</dbReference>
<protein>
    <submittedName>
        <fullName evidence="2">Zinc-dependent alcohol dehydrogenase family protein</fullName>
    </submittedName>
</protein>
<dbReference type="PANTHER" id="PTHR11695">
    <property type="entry name" value="ALCOHOL DEHYDROGENASE RELATED"/>
    <property type="match status" value="1"/>
</dbReference>
<feature type="domain" description="Enoyl reductase (ER)" evidence="1">
    <location>
        <begin position="24"/>
        <end position="324"/>
    </location>
</feature>
<dbReference type="SUPFAM" id="SSF50129">
    <property type="entry name" value="GroES-like"/>
    <property type="match status" value="1"/>
</dbReference>
<dbReference type="Gene3D" id="3.90.180.10">
    <property type="entry name" value="Medium-chain alcohol dehydrogenases, catalytic domain"/>
    <property type="match status" value="1"/>
</dbReference>
<evidence type="ECO:0000259" key="1">
    <source>
        <dbReference type="SMART" id="SM00829"/>
    </source>
</evidence>
<dbReference type="InterPro" id="IPR013154">
    <property type="entry name" value="ADH-like_N"/>
</dbReference>
<name>A0AAV3UPA6_9EURY</name>
<proteinExistence type="predicted"/>
<gene>
    <name evidence="2" type="ORF">GCM10025751_45030</name>
</gene>
<dbReference type="PANTHER" id="PTHR11695:SF294">
    <property type="entry name" value="RETICULON-4-INTERACTING PROTEIN 1, MITOCHONDRIAL"/>
    <property type="match status" value="1"/>
</dbReference>
<dbReference type="GO" id="GO:0043168">
    <property type="term" value="F:anion binding"/>
    <property type="evidence" value="ECO:0007669"/>
    <property type="project" value="UniProtKB-ARBA"/>
</dbReference>
<evidence type="ECO:0000313" key="3">
    <source>
        <dbReference type="Proteomes" id="UP001501729"/>
    </source>
</evidence>
<dbReference type="EMBL" id="BAABKX010000018">
    <property type="protein sequence ID" value="GAA5060174.1"/>
    <property type="molecule type" value="Genomic_DNA"/>
</dbReference>
<dbReference type="SMART" id="SM00829">
    <property type="entry name" value="PKS_ER"/>
    <property type="match status" value="1"/>
</dbReference>